<proteinExistence type="predicted"/>
<feature type="region of interest" description="Disordered" evidence="1">
    <location>
        <begin position="377"/>
        <end position="399"/>
    </location>
</feature>
<dbReference type="Gene3D" id="1.25.40.10">
    <property type="entry name" value="Tetratricopeptide repeat domain"/>
    <property type="match status" value="2"/>
</dbReference>
<sequence length="505" mass="57393">YSEAEKQLSKALKVNSRHPEAWACRSIIAHLRENKEVEKDAREKALAHWKNNPMVDYLIGRKLSQRYRFVEGAEHQRLSLAFDGDFQPAKIQLAQDLLRLGRDEEGWKMTEEAHKADGYDVTTFNLVNLKDTLDKFETLKTDKFVLRMARHEAAVYGARALRLLNRAHQTLTEKYGLKLEKPTVVEIFDKQKDFGVRTFGMPENPGFLGVCFGCVITANSPATQMPFPANWEAVLWHEFCHTVTLTLTKNKMPRWLSEGISVYEERQASPTWGQRMNPDFREMILEGGLTPVGKLSGAFLSPPTPEHLQFAYYQSSLVVEHIVERFGHEAIRAILEKLAQGMKINVAIAQAVEPIEELEVAFATYARARAEALGPKLDWGKPVPGDNKDDRNGTAGESPNFYVLSREARRLAKDRKWEEVKAPCRELIKLFPEHNERGANPYVLLAKAHRELKEFPEERKTLETLAGISGDAYESFARLIELGEEAGDWEAVQRNAERALAVNPL</sequence>
<evidence type="ECO:0000256" key="1">
    <source>
        <dbReference type="SAM" id="MobiDB-lite"/>
    </source>
</evidence>
<accession>A0A382G4C6</accession>
<dbReference type="Pfam" id="PF13485">
    <property type="entry name" value="Peptidase_MA_2"/>
    <property type="match status" value="1"/>
</dbReference>
<feature type="domain" description="Peptidase MA-like" evidence="2">
    <location>
        <begin position="171"/>
        <end position="350"/>
    </location>
</feature>
<gene>
    <name evidence="3" type="ORF">METZ01_LOCUS222990</name>
</gene>
<evidence type="ECO:0000259" key="2">
    <source>
        <dbReference type="Pfam" id="PF13485"/>
    </source>
</evidence>
<dbReference type="AlphaFoldDB" id="A0A382G4C6"/>
<dbReference type="InterPro" id="IPR039568">
    <property type="entry name" value="Peptidase_MA-like_dom"/>
</dbReference>
<reference evidence="3" key="1">
    <citation type="submission" date="2018-05" db="EMBL/GenBank/DDBJ databases">
        <authorList>
            <person name="Lanie J.A."/>
            <person name="Ng W.-L."/>
            <person name="Kazmierczak K.M."/>
            <person name="Andrzejewski T.M."/>
            <person name="Davidsen T.M."/>
            <person name="Wayne K.J."/>
            <person name="Tettelin H."/>
            <person name="Glass J.I."/>
            <person name="Rusch D."/>
            <person name="Podicherti R."/>
            <person name="Tsui H.-C.T."/>
            <person name="Winkler M.E."/>
        </authorList>
    </citation>
    <scope>NUCLEOTIDE SEQUENCE</scope>
</reference>
<protein>
    <recommendedName>
        <fullName evidence="2">Peptidase MA-like domain-containing protein</fullName>
    </recommendedName>
</protein>
<feature type="non-terminal residue" evidence="3">
    <location>
        <position position="1"/>
    </location>
</feature>
<dbReference type="SUPFAM" id="SSF48452">
    <property type="entry name" value="TPR-like"/>
    <property type="match status" value="2"/>
</dbReference>
<dbReference type="EMBL" id="UINC01053527">
    <property type="protein sequence ID" value="SVB70136.1"/>
    <property type="molecule type" value="Genomic_DNA"/>
</dbReference>
<evidence type="ECO:0000313" key="3">
    <source>
        <dbReference type="EMBL" id="SVB70136.1"/>
    </source>
</evidence>
<feature type="non-terminal residue" evidence="3">
    <location>
        <position position="505"/>
    </location>
</feature>
<name>A0A382G4C6_9ZZZZ</name>
<dbReference type="InterPro" id="IPR011990">
    <property type="entry name" value="TPR-like_helical_dom_sf"/>
</dbReference>
<organism evidence="3">
    <name type="scientific">marine metagenome</name>
    <dbReference type="NCBI Taxonomy" id="408172"/>
    <lineage>
        <taxon>unclassified sequences</taxon>
        <taxon>metagenomes</taxon>
        <taxon>ecological metagenomes</taxon>
    </lineage>
</organism>